<protein>
    <submittedName>
        <fullName evidence="1">Uncharacterized protein</fullName>
    </submittedName>
</protein>
<accession>A0ABR1TWF3</accession>
<evidence type="ECO:0000313" key="2">
    <source>
        <dbReference type="Proteomes" id="UP001444661"/>
    </source>
</evidence>
<organism evidence="1 2">
    <name type="scientific">Apiospora rasikravindrae</name>
    <dbReference type="NCBI Taxonomy" id="990691"/>
    <lineage>
        <taxon>Eukaryota</taxon>
        <taxon>Fungi</taxon>
        <taxon>Dikarya</taxon>
        <taxon>Ascomycota</taxon>
        <taxon>Pezizomycotina</taxon>
        <taxon>Sordariomycetes</taxon>
        <taxon>Xylariomycetidae</taxon>
        <taxon>Amphisphaeriales</taxon>
        <taxon>Apiosporaceae</taxon>
        <taxon>Apiospora</taxon>
    </lineage>
</organism>
<comment type="caution">
    <text evidence="1">The sequence shown here is derived from an EMBL/GenBank/DDBJ whole genome shotgun (WGS) entry which is preliminary data.</text>
</comment>
<proteinExistence type="predicted"/>
<name>A0ABR1TWF3_9PEZI</name>
<gene>
    <name evidence="1" type="ORF">PG993_002371</name>
</gene>
<dbReference type="Proteomes" id="UP001444661">
    <property type="component" value="Unassembled WGS sequence"/>
</dbReference>
<evidence type="ECO:0000313" key="1">
    <source>
        <dbReference type="EMBL" id="KAK8050986.1"/>
    </source>
</evidence>
<sequence>MTSDVDSPEKARRHRTMQYVCASLAPVPGQACYEMNLWEQFVVDSGRMDREVILEYNPETRYYYVYHIV</sequence>
<reference evidence="1 2" key="1">
    <citation type="submission" date="2023-01" db="EMBL/GenBank/DDBJ databases">
        <title>Analysis of 21 Apiospora genomes using comparative genomics revels a genus with tremendous synthesis potential of carbohydrate active enzymes and secondary metabolites.</title>
        <authorList>
            <person name="Sorensen T."/>
        </authorList>
    </citation>
    <scope>NUCLEOTIDE SEQUENCE [LARGE SCALE GENOMIC DNA]</scope>
    <source>
        <strain evidence="1 2">CBS 33761</strain>
    </source>
</reference>
<dbReference type="EMBL" id="JAQQWK010000002">
    <property type="protein sequence ID" value="KAK8050986.1"/>
    <property type="molecule type" value="Genomic_DNA"/>
</dbReference>
<keyword evidence="2" id="KW-1185">Reference proteome</keyword>